<protein>
    <submittedName>
        <fullName evidence="2">Uncharacterized protein</fullName>
    </submittedName>
</protein>
<keyword evidence="1" id="KW-0732">Signal</keyword>
<gene>
    <name evidence="2" type="ORF">SAMN05421753_101473</name>
</gene>
<dbReference type="EMBL" id="FOQD01000001">
    <property type="protein sequence ID" value="SFH62054.1"/>
    <property type="molecule type" value="Genomic_DNA"/>
</dbReference>
<organism evidence="2 3">
    <name type="scientific">Planctomicrobium piriforme</name>
    <dbReference type="NCBI Taxonomy" id="1576369"/>
    <lineage>
        <taxon>Bacteria</taxon>
        <taxon>Pseudomonadati</taxon>
        <taxon>Planctomycetota</taxon>
        <taxon>Planctomycetia</taxon>
        <taxon>Planctomycetales</taxon>
        <taxon>Planctomycetaceae</taxon>
        <taxon>Planctomicrobium</taxon>
    </lineage>
</organism>
<evidence type="ECO:0000313" key="3">
    <source>
        <dbReference type="Proteomes" id="UP000199518"/>
    </source>
</evidence>
<reference evidence="3" key="1">
    <citation type="submission" date="2016-10" db="EMBL/GenBank/DDBJ databases">
        <authorList>
            <person name="Varghese N."/>
            <person name="Submissions S."/>
        </authorList>
    </citation>
    <scope>NUCLEOTIDE SEQUENCE [LARGE SCALE GENOMIC DNA]</scope>
    <source>
        <strain evidence="3">DSM 26348</strain>
    </source>
</reference>
<dbReference type="AlphaFoldDB" id="A0A1I3BIA9"/>
<feature type="chain" id="PRO_5011469944" evidence="1">
    <location>
        <begin position="24"/>
        <end position="92"/>
    </location>
</feature>
<accession>A0A1I3BIA9</accession>
<proteinExistence type="predicted"/>
<evidence type="ECO:0000313" key="2">
    <source>
        <dbReference type="EMBL" id="SFH62054.1"/>
    </source>
</evidence>
<feature type="signal peptide" evidence="1">
    <location>
        <begin position="1"/>
        <end position="23"/>
    </location>
</feature>
<dbReference type="STRING" id="1576369.SAMN05421753_101473"/>
<dbReference type="Proteomes" id="UP000199518">
    <property type="component" value="Unassembled WGS sequence"/>
</dbReference>
<evidence type="ECO:0000256" key="1">
    <source>
        <dbReference type="SAM" id="SignalP"/>
    </source>
</evidence>
<sequence>MRIPLCFVLGMCLFLVGCGSQPAVTTTEFQLTPLSKDEWKTMSGNEKYDEVTIDRLKLQYPDLKTDKGWKTFLATDMKSEMAKDKAAAQASP</sequence>
<keyword evidence="3" id="KW-1185">Reference proteome</keyword>
<dbReference type="RefSeq" id="WP_139228192.1">
    <property type="nucleotide sequence ID" value="NZ_FOQD01000001.1"/>
</dbReference>
<name>A0A1I3BIA9_9PLAN</name>
<dbReference type="PROSITE" id="PS51257">
    <property type="entry name" value="PROKAR_LIPOPROTEIN"/>
    <property type="match status" value="1"/>
</dbReference>